<comment type="pathway">
    <text evidence="1">Protein modification; protein ubiquitination.</text>
</comment>
<dbReference type="AlphaFoldDB" id="A0AAW2BK58"/>
<sequence>MDPSDYIFAMKNACLREKLSFNRQPEAEREEDIFPMKTSIAQARDFLECAIEFLNKEKCEVFQDCIEWARLKFEDYFANRVKQLTDDYPEDATGSDEDSFWTAPKHFPSPLQFSVDDPSRFDFVMAASVLRAETFGIPIPDWIKSPTEMADAVNSVIVPEFQPDVEGIFEDDAVAIRELIVKLNEFQIQLLPGFKLNPIQFEK</sequence>
<dbReference type="GO" id="GO:0008641">
    <property type="term" value="F:ubiquitin-like modifier activating enzyme activity"/>
    <property type="evidence" value="ECO:0007669"/>
    <property type="project" value="InterPro"/>
</dbReference>
<reference evidence="4 5" key="1">
    <citation type="submission" date="2024-01" db="EMBL/GenBank/DDBJ databases">
        <title>A telomere-to-telomere, gap-free genome of sweet tea (Lithocarpus litseifolius).</title>
        <authorList>
            <person name="Zhou J."/>
        </authorList>
    </citation>
    <scope>NUCLEOTIDE SEQUENCE [LARGE SCALE GENOMIC DNA]</scope>
    <source>
        <strain evidence="4">Zhou-2022a</strain>
        <tissue evidence="4">Leaf</tissue>
    </source>
</reference>
<organism evidence="4 5">
    <name type="scientific">Lithocarpus litseifolius</name>
    <dbReference type="NCBI Taxonomy" id="425828"/>
    <lineage>
        <taxon>Eukaryota</taxon>
        <taxon>Viridiplantae</taxon>
        <taxon>Streptophyta</taxon>
        <taxon>Embryophyta</taxon>
        <taxon>Tracheophyta</taxon>
        <taxon>Spermatophyta</taxon>
        <taxon>Magnoliopsida</taxon>
        <taxon>eudicotyledons</taxon>
        <taxon>Gunneridae</taxon>
        <taxon>Pentapetalae</taxon>
        <taxon>rosids</taxon>
        <taxon>fabids</taxon>
        <taxon>Fagales</taxon>
        <taxon>Fagaceae</taxon>
        <taxon>Lithocarpus</taxon>
    </lineage>
</organism>
<dbReference type="InterPro" id="IPR019572">
    <property type="entry name" value="UBA_E1_SCCH"/>
</dbReference>
<accession>A0AAW2BK58</accession>
<evidence type="ECO:0000259" key="3">
    <source>
        <dbReference type="Pfam" id="PF10585"/>
    </source>
</evidence>
<protein>
    <recommendedName>
        <fullName evidence="3">Ubiquitin-activating enzyme SCCH domain-containing protein</fullName>
    </recommendedName>
</protein>
<dbReference type="Proteomes" id="UP001459277">
    <property type="component" value="Unassembled WGS sequence"/>
</dbReference>
<keyword evidence="5" id="KW-1185">Reference proteome</keyword>
<dbReference type="InterPro" id="IPR035985">
    <property type="entry name" value="Ubiquitin-activating_enz"/>
</dbReference>
<evidence type="ECO:0000256" key="2">
    <source>
        <dbReference type="ARBA" id="ARBA00005673"/>
    </source>
</evidence>
<dbReference type="SUPFAM" id="SSF69572">
    <property type="entry name" value="Activating enzymes of the ubiquitin-like proteins"/>
    <property type="match status" value="1"/>
</dbReference>
<comment type="caution">
    <text evidence="4">The sequence shown here is derived from an EMBL/GenBank/DDBJ whole genome shotgun (WGS) entry which is preliminary data.</text>
</comment>
<evidence type="ECO:0000313" key="4">
    <source>
        <dbReference type="EMBL" id="KAK9985691.1"/>
    </source>
</evidence>
<dbReference type="InterPro" id="IPR042063">
    <property type="entry name" value="Ubi_acti_E1_SCCH"/>
</dbReference>
<dbReference type="EMBL" id="JAZDWU010000011">
    <property type="protein sequence ID" value="KAK9985691.1"/>
    <property type="molecule type" value="Genomic_DNA"/>
</dbReference>
<proteinExistence type="inferred from homology"/>
<evidence type="ECO:0000256" key="1">
    <source>
        <dbReference type="ARBA" id="ARBA00004906"/>
    </source>
</evidence>
<comment type="similarity">
    <text evidence="2">Belongs to the ubiquitin-activating E1 family.</text>
</comment>
<feature type="domain" description="Ubiquitin-activating enzyme SCCH" evidence="3">
    <location>
        <begin position="38"/>
        <end position="203"/>
    </location>
</feature>
<evidence type="ECO:0000313" key="5">
    <source>
        <dbReference type="Proteomes" id="UP001459277"/>
    </source>
</evidence>
<dbReference type="Pfam" id="PF10585">
    <property type="entry name" value="UBA_E1_SCCH"/>
    <property type="match status" value="1"/>
</dbReference>
<dbReference type="Gene3D" id="1.10.10.2660">
    <property type="entry name" value="Ubiquitin-activating enzyme E1, SCCH domain"/>
    <property type="match status" value="1"/>
</dbReference>
<name>A0AAW2BK58_9ROSI</name>
<gene>
    <name evidence="4" type="ORF">SO802_030642</name>
</gene>